<proteinExistence type="predicted"/>
<sequence>MCALILPDGGDLVAHMREFEVLFDRLEAAETSLDSDTLICMLLRSLPSSYDGVVTALDCLADDDISLEIVKAKLEDEYSRQQERKGGSRQVWAAWTCKRELPETRRRPEEGWKFIQAGRWWRREGEGRAERYARRRVHRRRKANCLLGDRQCQRSHDQRPGLLRVAA</sequence>
<name>A0A8D8CHD2_CULPI</name>
<reference evidence="1" key="1">
    <citation type="submission" date="2021-05" db="EMBL/GenBank/DDBJ databases">
        <authorList>
            <person name="Alioto T."/>
            <person name="Alioto T."/>
            <person name="Gomez Garrido J."/>
        </authorList>
    </citation>
    <scope>NUCLEOTIDE SEQUENCE</scope>
</reference>
<protein>
    <submittedName>
        <fullName evidence="1">(northern house mosquito) hypothetical protein</fullName>
    </submittedName>
</protein>
<organism evidence="1">
    <name type="scientific">Culex pipiens</name>
    <name type="common">House mosquito</name>
    <dbReference type="NCBI Taxonomy" id="7175"/>
    <lineage>
        <taxon>Eukaryota</taxon>
        <taxon>Metazoa</taxon>
        <taxon>Ecdysozoa</taxon>
        <taxon>Arthropoda</taxon>
        <taxon>Hexapoda</taxon>
        <taxon>Insecta</taxon>
        <taxon>Pterygota</taxon>
        <taxon>Neoptera</taxon>
        <taxon>Endopterygota</taxon>
        <taxon>Diptera</taxon>
        <taxon>Nematocera</taxon>
        <taxon>Culicoidea</taxon>
        <taxon>Culicidae</taxon>
        <taxon>Culicinae</taxon>
        <taxon>Culicini</taxon>
        <taxon>Culex</taxon>
        <taxon>Culex</taxon>
    </lineage>
</organism>
<dbReference type="Pfam" id="PF14223">
    <property type="entry name" value="Retrotran_gag_2"/>
    <property type="match status" value="1"/>
</dbReference>
<dbReference type="AlphaFoldDB" id="A0A8D8CHD2"/>
<dbReference type="EMBL" id="HBUE01125822">
    <property type="protein sequence ID" value="CAG6494709.1"/>
    <property type="molecule type" value="Transcribed_RNA"/>
</dbReference>
<evidence type="ECO:0000313" key="1">
    <source>
        <dbReference type="EMBL" id="CAG6494709.1"/>
    </source>
</evidence>
<accession>A0A8D8CHD2</accession>